<feature type="transmembrane region" description="Helical" evidence="7">
    <location>
        <begin position="300"/>
        <end position="322"/>
    </location>
</feature>
<feature type="transmembrane region" description="Helical" evidence="7">
    <location>
        <begin position="227"/>
        <end position="247"/>
    </location>
</feature>
<feature type="transmembrane region" description="Helical" evidence="7">
    <location>
        <begin position="16"/>
        <end position="38"/>
    </location>
</feature>
<dbReference type="SUPFAM" id="SSF103473">
    <property type="entry name" value="MFS general substrate transporter"/>
    <property type="match status" value="1"/>
</dbReference>
<keyword evidence="3" id="KW-1003">Cell membrane</keyword>
<keyword evidence="5 7" id="KW-1133">Transmembrane helix</keyword>
<dbReference type="Gene3D" id="1.20.1250.20">
    <property type="entry name" value="MFS general substrate transporter like domains"/>
    <property type="match status" value="1"/>
</dbReference>
<dbReference type="PRINTS" id="PR01036">
    <property type="entry name" value="TCRTETB"/>
</dbReference>
<dbReference type="PROSITE" id="PS50850">
    <property type="entry name" value="MFS"/>
    <property type="match status" value="1"/>
</dbReference>
<feature type="transmembrane region" description="Helical" evidence="7">
    <location>
        <begin position="398"/>
        <end position="421"/>
    </location>
</feature>
<keyword evidence="6 7" id="KW-0472">Membrane</keyword>
<evidence type="ECO:0000256" key="5">
    <source>
        <dbReference type="ARBA" id="ARBA00022989"/>
    </source>
</evidence>
<dbReference type="InterPro" id="IPR036259">
    <property type="entry name" value="MFS_trans_sf"/>
</dbReference>
<accession>A0A2X0S0N6</accession>
<feature type="transmembrane region" description="Helical" evidence="7">
    <location>
        <begin position="143"/>
        <end position="164"/>
    </location>
</feature>
<sequence>MEQTLNKTQDIKQTQILIGLLMAGFIGLFGETALNIALSQLMKDFSITPGKVQWLSTSYILVIGILAPLSGLLLRWVSTRKILLSSILIFITGTIICASAPYFSVLLIGRVVQGIATGILIPLIFNTILIIYPPEKRGTAMGFVGLVISFAPVIGPTISGFLLSSLSWRWIFIVMLPFLVIAFIVSALYMKNITTVTRPKIDILSVLLSIVGFGSVVFGFSSAGDKGWGSLEVVVTLAIGIISLAFFTHRQLTMEVPILNLRVFKYRMFSLGVLMIVLSFGMIMGVMLVLPLYFLDGLLLPAAAVGLYLLPSGLANGVFSAIAGRLFDSFGAKWLVKIGATISVLAMTMLVLSTKDSSVGYIITATILFMIGVPLTMSPAQTNALNQLPHEVAPDGTAIMNTLQQIAGAISIALTMVFLTVGKNTYLATGGTDATLAMVNGAHYVFIFTLVLALIVFTLSMFINTKAYGK</sequence>
<evidence type="ECO:0000256" key="7">
    <source>
        <dbReference type="SAM" id="Phobius"/>
    </source>
</evidence>
<feature type="transmembrane region" description="Helical" evidence="7">
    <location>
        <begin position="83"/>
        <end position="105"/>
    </location>
</feature>
<evidence type="ECO:0000256" key="3">
    <source>
        <dbReference type="ARBA" id="ARBA00022475"/>
    </source>
</evidence>
<evidence type="ECO:0000256" key="1">
    <source>
        <dbReference type="ARBA" id="ARBA00004651"/>
    </source>
</evidence>
<dbReference type="RefSeq" id="WP_051457429.1">
    <property type="nucleotide sequence ID" value="NZ_CBCPKC010000008.1"/>
</dbReference>
<evidence type="ECO:0000256" key="6">
    <source>
        <dbReference type="ARBA" id="ARBA00023136"/>
    </source>
</evidence>
<feature type="transmembrane region" description="Helical" evidence="7">
    <location>
        <begin position="58"/>
        <end position="76"/>
    </location>
</feature>
<evidence type="ECO:0000256" key="4">
    <source>
        <dbReference type="ARBA" id="ARBA00022692"/>
    </source>
</evidence>
<dbReference type="GO" id="GO:0005886">
    <property type="term" value="C:plasma membrane"/>
    <property type="evidence" value="ECO:0007669"/>
    <property type="project" value="UniProtKB-SubCell"/>
</dbReference>
<dbReference type="NCBIfam" id="TIGR00711">
    <property type="entry name" value="efflux_EmrB"/>
    <property type="match status" value="1"/>
</dbReference>
<feature type="domain" description="Major facilitator superfamily (MFS) profile" evidence="8">
    <location>
        <begin position="16"/>
        <end position="468"/>
    </location>
</feature>
<feature type="transmembrane region" description="Helical" evidence="7">
    <location>
        <begin position="170"/>
        <end position="189"/>
    </location>
</feature>
<name>A0A2X0S0N6_BROTH</name>
<keyword evidence="4 7" id="KW-0812">Transmembrane</keyword>
<feature type="transmembrane region" description="Helical" evidence="7">
    <location>
        <begin position="441"/>
        <end position="463"/>
    </location>
</feature>
<feature type="transmembrane region" description="Helical" evidence="7">
    <location>
        <begin position="358"/>
        <end position="377"/>
    </location>
</feature>
<dbReference type="InterPro" id="IPR020846">
    <property type="entry name" value="MFS_dom"/>
</dbReference>
<organism evidence="9 10">
    <name type="scientific">Brochothrix thermosphacta</name>
    <name type="common">Microbacterium thermosphactum</name>
    <dbReference type="NCBI Taxonomy" id="2756"/>
    <lineage>
        <taxon>Bacteria</taxon>
        <taxon>Bacillati</taxon>
        <taxon>Bacillota</taxon>
        <taxon>Bacilli</taxon>
        <taxon>Bacillales</taxon>
        <taxon>Listeriaceae</taxon>
        <taxon>Brochothrix</taxon>
    </lineage>
</organism>
<proteinExistence type="predicted"/>
<feature type="transmembrane region" description="Helical" evidence="7">
    <location>
        <begin position="268"/>
        <end position="294"/>
    </location>
</feature>
<dbReference type="PANTHER" id="PTHR42718:SF43">
    <property type="entry name" value="LINCOMYCIN RESISTANCE PROTEIN LMRB"/>
    <property type="match status" value="1"/>
</dbReference>
<feature type="transmembrane region" description="Helical" evidence="7">
    <location>
        <begin position="201"/>
        <end position="221"/>
    </location>
</feature>
<dbReference type="InterPro" id="IPR011701">
    <property type="entry name" value="MFS"/>
</dbReference>
<evidence type="ECO:0000313" key="10">
    <source>
        <dbReference type="Proteomes" id="UP000270190"/>
    </source>
</evidence>
<comment type="subcellular location">
    <subcellularLocation>
        <location evidence="1">Cell membrane</location>
        <topology evidence="1">Multi-pass membrane protein</topology>
    </subcellularLocation>
</comment>
<dbReference type="InterPro" id="IPR004638">
    <property type="entry name" value="EmrB-like"/>
</dbReference>
<dbReference type="Gene3D" id="1.20.1720.10">
    <property type="entry name" value="Multidrug resistance protein D"/>
    <property type="match status" value="1"/>
</dbReference>
<protein>
    <submittedName>
        <fullName evidence="9">Efflux transporter drug-export protein</fullName>
    </submittedName>
</protein>
<dbReference type="CDD" id="cd17503">
    <property type="entry name" value="MFS_LmrB_MDR_like"/>
    <property type="match status" value="1"/>
</dbReference>
<dbReference type="AlphaFoldDB" id="A0A2X0S0N6"/>
<evidence type="ECO:0000259" key="8">
    <source>
        <dbReference type="PROSITE" id="PS50850"/>
    </source>
</evidence>
<feature type="transmembrane region" description="Helical" evidence="7">
    <location>
        <begin position="334"/>
        <end position="352"/>
    </location>
</feature>
<dbReference type="Proteomes" id="UP000270190">
    <property type="component" value="Unassembled WGS sequence"/>
</dbReference>
<dbReference type="PANTHER" id="PTHR42718">
    <property type="entry name" value="MAJOR FACILITATOR SUPERFAMILY MULTIDRUG TRANSPORTER MFSC"/>
    <property type="match status" value="1"/>
</dbReference>
<dbReference type="Pfam" id="PF07690">
    <property type="entry name" value="MFS_1"/>
    <property type="match status" value="1"/>
</dbReference>
<feature type="transmembrane region" description="Helical" evidence="7">
    <location>
        <begin position="111"/>
        <end position="131"/>
    </location>
</feature>
<evidence type="ECO:0000313" key="9">
    <source>
        <dbReference type="EMBL" id="SPP25485.1"/>
    </source>
</evidence>
<gene>
    <name evidence="9" type="primary">lmrB</name>
    <name evidence="9" type="ORF">BTBSAS_10001</name>
</gene>
<reference evidence="10" key="1">
    <citation type="submission" date="2018-04" db="EMBL/GenBank/DDBJ databases">
        <authorList>
            <person name="Illikoud N."/>
        </authorList>
    </citation>
    <scope>NUCLEOTIDE SEQUENCE [LARGE SCALE GENOMIC DNA]</scope>
</reference>
<keyword evidence="2" id="KW-0813">Transport</keyword>
<dbReference type="EMBL" id="OUNC01000001">
    <property type="protein sequence ID" value="SPP25485.1"/>
    <property type="molecule type" value="Genomic_DNA"/>
</dbReference>
<dbReference type="GO" id="GO:0022857">
    <property type="term" value="F:transmembrane transporter activity"/>
    <property type="evidence" value="ECO:0007669"/>
    <property type="project" value="InterPro"/>
</dbReference>
<evidence type="ECO:0000256" key="2">
    <source>
        <dbReference type="ARBA" id="ARBA00022448"/>
    </source>
</evidence>